<keyword evidence="1" id="KW-1185">Reference proteome</keyword>
<reference evidence="2" key="1">
    <citation type="submission" date="2025-08" db="UniProtKB">
        <authorList>
            <consortium name="RefSeq"/>
        </authorList>
    </citation>
    <scope>IDENTIFICATION</scope>
</reference>
<accession>A0AB40BTY8</accession>
<gene>
    <name evidence="2" type="primary">LOC120267325</name>
</gene>
<organism evidence="1 2">
    <name type="scientific">Dioscorea cayennensis subsp. rotundata</name>
    <name type="common">White Guinea yam</name>
    <name type="synonym">Dioscorea rotundata</name>
    <dbReference type="NCBI Taxonomy" id="55577"/>
    <lineage>
        <taxon>Eukaryota</taxon>
        <taxon>Viridiplantae</taxon>
        <taxon>Streptophyta</taxon>
        <taxon>Embryophyta</taxon>
        <taxon>Tracheophyta</taxon>
        <taxon>Spermatophyta</taxon>
        <taxon>Magnoliopsida</taxon>
        <taxon>Liliopsida</taxon>
        <taxon>Dioscoreales</taxon>
        <taxon>Dioscoreaceae</taxon>
        <taxon>Dioscorea</taxon>
    </lineage>
</organism>
<dbReference type="Proteomes" id="UP001515500">
    <property type="component" value="Chromosome 8"/>
</dbReference>
<dbReference type="AlphaFoldDB" id="A0AB40BTY8"/>
<proteinExistence type="predicted"/>
<dbReference type="RefSeq" id="XP_039130915.1">
    <property type="nucleotide sequence ID" value="XM_039274981.1"/>
</dbReference>
<evidence type="ECO:0000313" key="2">
    <source>
        <dbReference type="RefSeq" id="XP_039130915.1"/>
    </source>
</evidence>
<dbReference type="GeneID" id="120267325"/>
<name>A0AB40BTY8_DIOCR</name>
<sequence length="121" mass="13855">MERIAKIPNLMKKLDGIRSCSHFSPYTNLKAEKLELSHPPIAKKGFRPPSSGERSSVSISLIGLQSSRILQANSDYFAIIEQVDTKAMEEVNFLKFQIRMFYLHFVRFDGAKVVEFSIVCW</sequence>
<evidence type="ECO:0000313" key="1">
    <source>
        <dbReference type="Proteomes" id="UP001515500"/>
    </source>
</evidence>
<protein>
    <submittedName>
        <fullName evidence="2">Uncharacterized protein LOC120267325</fullName>
    </submittedName>
</protein>